<feature type="domain" description="GTA TIM-barrel-like" evidence="2">
    <location>
        <begin position="440"/>
        <end position="734"/>
    </location>
</feature>
<evidence type="ECO:0000313" key="6">
    <source>
        <dbReference type="Proteomes" id="UP000231644"/>
    </source>
</evidence>
<dbReference type="InterPro" id="IPR056490">
    <property type="entry name" value="Rcc01698_C"/>
</dbReference>
<dbReference type="Gene3D" id="3.20.20.80">
    <property type="entry name" value="Glycosidases"/>
    <property type="match status" value="1"/>
</dbReference>
<keyword evidence="6" id="KW-1185">Reference proteome</keyword>
<reference evidence="5 6" key="1">
    <citation type="submission" date="2016-10" db="EMBL/GenBank/DDBJ databases">
        <authorList>
            <person name="de Groot N.N."/>
        </authorList>
    </citation>
    <scope>NUCLEOTIDE SEQUENCE [LARGE SCALE GENOMIC DNA]</scope>
    <source>
        <strain evidence="5 6">DSM 29619</strain>
    </source>
</reference>
<dbReference type="InterPro" id="IPR017853">
    <property type="entry name" value="GH"/>
</dbReference>
<dbReference type="Pfam" id="PF13550">
    <property type="entry name" value="Phage-tail_3"/>
    <property type="match status" value="1"/>
</dbReference>
<dbReference type="OrthoDB" id="8445115at2"/>
<organism evidence="5 6">
    <name type="scientific">Pseudooceanicola nitratireducens</name>
    <dbReference type="NCBI Taxonomy" id="517719"/>
    <lineage>
        <taxon>Bacteria</taxon>
        <taxon>Pseudomonadati</taxon>
        <taxon>Pseudomonadota</taxon>
        <taxon>Alphaproteobacteria</taxon>
        <taxon>Rhodobacterales</taxon>
        <taxon>Paracoccaceae</taxon>
        <taxon>Pseudooceanicola</taxon>
    </lineage>
</organism>
<feature type="domain" description="Tip attachment protein J" evidence="3">
    <location>
        <begin position="795"/>
        <end position="952"/>
    </location>
</feature>
<evidence type="ECO:0000256" key="1">
    <source>
        <dbReference type="SAM" id="MobiDB-lite"/>
    </source>
</evidence>
<dbReference type="STRING" id="517719.SAMN05421762_1675"/>
<protein>
    <submittedName>
        <fullName evidence="5">Putative phage tail protein</fullName>
    </submittedName>
</protein>
<feature type="domain" description="Rcc01698-like C-terminal" evidence="4">
    <location>
        <begin position="1043"/>
        <end position="1143"/>
    </location>
</feature>
<dbReference type="SUPFAM" id="SSF51445">
    <property type="entry name" value="(Trans)glycosidases"/>
    <property type="match status" value="1"/>
</dbReference>
<dbReference type="EMBL" id="FOLX01000001">
    <property type="protein sequence ID" value="SFC65367.1"/>
    <property type="molecule type" value="Genomic_DNA"/>
</dbReference>
<gene>
    <name evidence="5" type="ORF">SAMN05421762_1675</name>
</gene>
<dbReference type="Pfam" id="PF13547">
    <property type="entry name" value="GTA_TIM"/>
    <property type="match status" value="1"/>
</dbReference>
<dbReference type="Pfam" id="PF23666">
    <property type="entry name" value="Rcc01698_C"/>
    <property type="match status" value="1"/>
</dbReference>
<accession>A0A1I1KX26</accession>
<evidence type="ECO:0000259" key="3">
    <source>
        <dbReference type="Pfam" id="PF13550"/>
    </source>
</evidence>
<dbReference type="InterPro" id="IPR032876">
    <property type="entry name" value="J_dom"/>
</dbReference>
<feature type="region of interest" description="Disordered" evidence="1">
    <location>
        <begin position="659"/>
        <end position="678"/>
    </location>
</feature>
<dbReference type="Proteomes" id="UP000231644">
    <property type="component" value="Unassembled WGS sequence"/>
</dbReference>
<evidence type="ECO:0000259" key="4">
    <source>
        <dbReference type="Pfam" id="PF23666"/>
    </source>
</evidence>
<dbReference type="CDD" id="cd19607">
    <property type="entry name" value="GTA_TIM-barrel-like"/>
    <property type="match status" value="1"/>
</dbReference>
<proteinExistence type="predicted"/>
<dbReference type="InterPro" id="IPR025195">
    <property type="entry name" value="GTA_TIM_dom"/>
</dbReference>
<evidence type="ECO:0000313" key="5">
    <source>
        <dbReference type="EMBL" id="SFC65367.1"/>
    </source>
</evidence>
<evidence type="ECO:0000259" key="2">
    <source>
        <dbReference type="Pfam" id="PF13547"/>
    </source>
</evidence>
<name>A0A1I1KX26_9RHOB</name>
<sequence>MATLLLSAAGAAIGGSLGGTVFGLSSVVAGRFVGATLGRAIDQRLLGAGSDPVETGRVDRLRLMGAGEGEAIARVHGRVKLPGQVIWATEFAEHVTTSGGGKGAPRPRTRSYSYTVSLAVALCEGEIAGVGRVWADGAEIAPDQLNMRVYPGSRDQLPDPRMEAVEGAGAVPAYRGTAYVVIEDLSLEAWYNRVPQFAFEVIRPAPEEIAPDDPARAVRAVAMIPGSGEYALATTPVSFRGAAGVVEMANMHSPSGQADLPTSLDQLGLELPGCGHVSLVVSWFGDDLRCGSCRIRPAVEEPAREGEEMPWTVSGVSRAAADLVPQDGEGRPIYGGTPCDPSVLQAIGEMKARGLKVMYYPFILMTQQAGNALPDPRGGEEQPALPWRGRITLSLAPGQVGTPDCTAQAAAEVAAFFGAADPSHFTVTPGAVSYGGPEDWGYRRFILHQAALCAAAGGVDAFCIGSEMVALTRVRDDLGFPVVAALRALASAVRQILGPDTKISYAADWSEYAGFTPEGTEDRIFHLDPLWADEDVDFIGIDNYLPLSDWREGDDHLDAHWGALHDVDYLKANIEGGELFDWYYHSDQARAAQIRTPITDGAHGEPWIWRTKDIRSFWSHAHYDRIGGQRQAAPTPWVPQSKPIWFTELGCAAVDKGTNQPNRFVDPKSSETGLPHFSTGRRDDLMQMQYLRAMLSYWGDPAKNPVSAVTGQRMVDMDRAHVWAWDARPWPWFPNALSAWADGGNYARGHWVTGRASARSLAGVVQEICARAGVGDADVSDLRGLVWGYTEQGGGTARQALQPLMLRFGFDAVERDGVLRFVMRSGLVAADIDPGVLCQGKELAGLEEQRAAQAETMGRVRVQFIEQGGDFASVTEEAVRPGDGSDVTSGQELRLALLRGEGRQVAERWLAEARVARDGVRFGLPPSLSGLGAGDVVRIGGDGGSYRLDRIERGAFQQVEALRIDAESYRPVDVAEDAVRQADFVPPVPVFPLLLDLPLMSGEEIPHAPHVAVTAQPWPGTVAVYTSASDEDYALDRVLDSRSVIGVTQAPLLRADPGRIDRGAPLALRLTSGSLHSVSDAGLLAGKNLLAIGDGSPTGWELLQFRDAVPGGDGVFLISHRLRGQLGTDADMPDVWPAGSYVVALDGTPEQLGLTLASRNMARHLRIGPARRDYADASYTHLVAAFPGIGLRPLSPVHLRATSQGADLALRWIRRSRLAADSWDAPEIPLGEEAECYAVRVFDGATLLREAQVSTAHWTYSAADQAADGGTGPLRVEVAQISAIYGAGAWARLDL</sequence>
<dbReference type="RefSeq" id="WP_093451652.1">
    <property type="nucleotide sequence ID" value="NZ_FNZG01000003.1"/>
</dbReference>